<organism evidence="2 3">
    <name type="scientific">Puia dinghuensis</name>
    <dbReference type="NCBI Taxonomy" id="1792502"/>
    <lineage>
        <taxon>Bacteria</taxon>
        <taxon>Pseudomonadati</taxon>
        <taxon>Bacteroidota</taxon>
        <taxon>Chitinophagia</taxon>
        <taxon>Chitinophagales</taxon>
        <taxon>Chitinophagaceae</taxon>
        <taxon>Puia</taxon>
    </lineage>
</organism>
<comment type="caution">
    <text evidence="2">The sequence shown here is derived from an EMBL/GenBank/DDBJ whole genome shotgun (WGS) entry which is preliminary data.</text>
</comment>
<evidence type="ECO:0000313" key="2">
    <source>
        <dbReference type="EMBL" id="GGA97198.1"/>
    </source>
</evidence>
<name>A0A8J2UC49_9BACT</name>
<dbReference type="AlphaFoldDB" id="A0A8J2UC49"/>
<accession>A0A8J2UC49</accession>
<dbReference type="Proteomes" id="UP000607559">
    <property type="component" value="Unassembled WGS sequence"/>
</dbReference>
<evidence type="ECO:0000313" key="3">
    <source>
        <dbReference type="Proteomes" id="UP000607559"/>
    </source>
</evidence>
<feature type="transmembrane region" description="Helical" evidence="1">
    <location>
        <begin position="20"/>
        <end position="46"/>
    </location>
</feature>
<dbReference type="Pfam" id="PF19451">
    <property type="entry name" value="DUF5989"/>
    <property type="match status" value="1"/>
</dbReference>
<reference evidence="2" key="2">
    <citation type="submission" date="2020-09" db="EMBL/GenBank/DDBJ databases">
        <authorList>
            <person name="Sun Q."/>
            <person name="Zhou Y."/>
        </authorList>
    </citation>
    <scope>NUCLEOTIDE SEQUENCE</scope>
    <source>
        <strain evidence="2">CGMCC 1.15448</strain>
    </source>
</reference>
<protein>
    <submittedName>
        <fullName evidence="2">Uncharacterized protein</fullName>
    </submittedName>
</protein>
<proteinExistence type="predicted"/>
<reference evidence="2" key="1">
    <citation type="journal article" date="2014" name="Int. J. Syst. Evol. Microbiol.">
        <title>Complete genome sequence of Corynebacterium casei LMG S-19264T (=DSM 44701T), isolated from a smear-ripened cheese.</title>
        <authorList>
            <consortium name="US DOE Joint Genome Institute (JGI-PGF)"/>
            <person name="Walter F."/>
            <person name="Albersmeier A."/>
            <person name="Kalinowski J."/>
            <person name="Ruckert C."/>
        </authorList>
    </citation>
    <scope>NUCLEOTIDE SEQUENCE</scope>
    <source>
        <strain evidence="2">CGMCC 1.15448</strain>
    </source>
</reference>
<sequence>MEFLKELWLFLRTRKRLWLLPLIILLLALSLIIVLGGSTALAPFIYSLF</sequence>
<keyword evidence="1" id="KW-0812">Transmembrane</keyword>
<dbReference type="RefSeq" id="WP_188931218.1">
    <property type="nucleotide sequence ID" value="NZ_BMJC01000002.1"/>
</dbReference>
<evidence type="ECO:0000256" key="1">
    <source>
        <dbReference type="SAM" id="Phobius"/>
    </source>
</evidence>
<keyword evidence="1" id="KW-0472">Membrane</keyword>
<keyword evidence="3" id="KW-1185">Reference proteome</keyword>
<keyword evidence="1" id="KW-1133">Transmembrane helix</keyword>
<dbReference type="EMBL" id="BMJC01000002">
    <property type="protein sequence ID" value="GGA97198.1"/>
    <property type="molecule type" value="Genomic_DNA"/>
</dbReference>
<dbReference type="InterPro" id="IPR046031">
    <property type="entry name" value="DUF5989"/>
</dbReference>
<gene>
    <name evidence="2" type="ORF">GCM10011511_20670</name>
</gene>